<proteinExistence type="predicted"/>
<organism evidence="1 2">
    <name type="scientific">Streptomyces pratisoli</name>
    <dbReference type="NCBI Taxonomy" id="3139917"/>
    <lineage>
        <taxon>Bacteria</taxon>
        <taxon>Bacillati</taxon>
        <taxon>Actinomycetota</taxon>
        <taxon>Actinomycetes</taxon>
        <taxon>Kitasatosporales</taxon>
        <taxon>Streptomycetaceae</taxon>
        <taxon>Streptomyces</taxon>
    </lineage>
</organism>
<evidence type="ECO:0000313" key="2">
    <source>
        <dbReference type="Proteomes" id="UP001375539"/>
    </source>
</evidence>
<dbReference type="EMBL" id="JBBKAI010000002">
    <property type="protein sequence ID" value="MEJ8661651.1"/>
    <property type="molecule type" value="Genomic_DNA"/>
</dbReference>
<reference evidence="1" key="1">
    <citation type="submission" date="2024-03" db="EMBL/GenBank/DDBJ databases">
        <title>Novel Streptomyces species of biotechnological and ecological value are a feature of Machair soil.</title>
        <authorList>
            <person name="Prole J.R."/>
            <person name="Goodfellow M."/>
            <person name="Allenby N."/>
            <person name="Ward A.C."/>
        </authorList>
    </citation>
    <scope>NUCLEOTIDE SEQUENCE</scope>
    <source>
        <strain evidence="1">MS1.AVA.4</strain>
    </source>
</reference>
<comment type="caution">
    <text evidence="1">The sequence shown here is derived from an EMBL/GenBank/DDBJ whole genome shotgun (WGS) entry which is preliminary data.</text>
</comment>
<protein>
    <submittedName>
        <fullName evidence="1">Uncharacterized protein</fullName>
    </submittedName>
</protein>
<gene>
    <name evidence="1" type="ORF">WKI58_34955</name>
</gene>
<name>A0ACC6QTN9_9ACTN</name>
<evidence type="ECO:0000313" key="1">
    <source>
        <dbReference type="EMBL" id="MEJ8661651.1"/>
    </source>
</evidence>
<accession>A0ACC6QTN9</accession>
<sequence>MPSDLSHVIAAATRWLLTAFPAAAGAMNYALAEAQARQAATVAAVLRCPTTLDVELLNMLGPGGSDRLDALTGADQHRAEEADRSWRTWVDETVVSWAANLLADPHLAARAASALSATEHGTGAAGDARRLTVPSRRDHDAAPLLRHPDLLGPIAGLHRAALLDALAPEPTGA</sequence>
<dbReference type="Proteomes" id="UP001375539">
    <property type="component" value="Unassembled WGS sequence"/>
</dbReference>
<keyword evidence="2" id="KW-1185">Reference proteome</keyword>